<accession>A0AAV3SG67</accession>
<dbReference type="InterPro" id="IPR029061">
    <property type="entry name" value="THDP-binding"/>
</dbReference>
<comment type="cofactor">
    <cofactor evidence="1">
        <name>[4Fe-4S] cluster</name>
        <dbReference type="ChEBI" id="CHEBI:49883"/>
    </cofactor>
</comment>
<protein>
    <submittedName>
        <fullName evidence="5">Thiamine pyrophosphate-dependent enzyme</fullName>
    </submittedName>
</protein>
<keyword evidence="2" id="KW-0560">Oxidoreductase</keyword>
<dbReference type="Proteomes" id="UP001500962">
    <property type="component" value="Unassembled WGS sequence"/>
</dbReference>
<dbReference type="InterPro" id="IPR011766">
    <property type="entry name" value="TPP_enzyme_TPP-bd"/>
</dbReference>
<feature type="compositionally biased region" description="Basic and acidic residues" evidence="3">
    <location>
        <begin position="276"/>
        <end position="285"/>
    </location>
</feature>
<reference evidence="6" key="2">
    <citation type="submission" date="2022-04" db="EMBL/GenBank/DDBJ databases">
        <title>Sequencing and genomic assembly of Halococcus dombrowskii.</title>
        <authorList>
            <person name="Lim S.W."/>
            <person name="MacLea K.S."/>
        </authorList>
    </citation>
    <scope>NUCLEOTIDE SEQUENCE</scope>
    <source>
        <strain evidence="6">H4</strain>
    </source>
</reference>
<dbReference type="InterPro" id="IPR051457">
    <property type="entry name" value="2-oxoacid:Fd_oxidoreductase"/>
</dbReference>
<dbReference type="GO" id="GO:0045333">
    <property type="term" value="P:cellular respiration"/>
    <property type="evidence" value="ECO:0007669"/>
    <property type="project" value="UniProtKB-ARBA"/>
</dbReference>
<feature type="region of interest" description="Disordered" evidence="3">
    <location>
        <begin position="276"/>
        <end position="298"/>
    </location>
</feature>
<dbReference type="Gene3D" id="3.40.50.970">
    <property type="match status" value="1"/>
</dbReference>
<dbReference type="KEGG" id="hdo:MUK72_12880"/>
<dbReference type="PANTHER" id="PTHR48084">
    <property type="entry name" value="2-OXOGLUTARATE OXIDOREDUCTASE SUBUNIT KORB-RELATED"/>
    <property type="match status" value="1"/>
</dbReference>
<feature type="region of interest" description="Disordered" evidence="3">
    <location>
        <begin position="144"/>
        <end position="169"/>
    </location>
</feature>
<dbReference type="Pfam" id="PF02775">
    <property type="entry name" value="TPP_enzyme_C"/>
    <property type="match status" value="1"/>
</dbReference>
<dbReference type="AlphaFoldDB" id="A0AAV3SG67"/>
<dbReference type="GeneID" id="71762758"/>
<dbReference type="RefSeq" id="WP_244701576.1">
    <property type="nucleotide sequence ID" value="NZ_BAAADN010000026.1"/>
</dbReference>
<dbReference type="PANTHER" id="PTHR48084:SF4">
    <property type="entry name" value="2-OXOGLUTARATE OXIDOREDUCTASE SUBUNIT KORB"/>
    <property type="match status" value="1"/>
</dbReference>
<dbReference type="GO" id="GO:0016625">
    <property type="term" value="F:oxidoreductase activity, acting on the aldehyde or oxo group of donors, iron-sulfur protein as acceptor"/>
    <property type="evidence" value="ECO:0007669"/>
    <property type="project" value="UniProtKB-ARBA"/>
</dbReference>
<evidence type="ECO:0000259" key="4">
    <source>
        <dbReference type="Pfam" id="PF02775"/>
    </source>
</evidence>
<feature type="compositionally biased region" description="Basic and acidic residues" evidence="3">
    <location>
        <begin position="153"/>
        <end position="169"/>
    </location>
</feature>
<evidence type="ECO:0000313" key="5">
    <source>
        <dbReference type="EMBL" id="GAA0461383.1"/>
    </source>
</evidence>
<gene>
    <name evidence="5" type="ORF">GCM10008985_17370</name>
    <name evidence="6" type="ORF">MUK72_12880</name>
</gene>
<dbReference type="GO" id="GO:0044272">
    <property type="term" value="P:sulfur compound biosynthetic process"/>
    <property type="evidence" value="ECO:0007669"/>
    <property type="project" value="UniProtKB-ARBA"/>
</dbReference>
<organism evidence="5 8">
    <name type="scientific">Halococcus dombrowskii</name>
    <dbReference type="NCBI Taxonomy" id="179637"/>
    <lineage>
        <taxon>Archaea</taxon>
        <taxon>Methanobacteriati</taxon>
        <taxon>Methanobacteriota</taxon>
        <taxon>Stenosarchaea group</taxon>
        <taxon>Halobacteria</taxon>
        <taxon>Halobacteriales</taxon>
        <taxon>Halococcaceae</taxon>
        <taxon>Halococcus</taxon>
    </lineage>
</organism>
<dbReference type="EMBL" id="BAAADN010000026">
    <property type="protein sequence ID" value="GAA0461383.1"/>
    <property type="molecule type" value="Genomic_DNA"/>
</dbReference>
<evidence type="ECO:0000313" key="6">
    <source>
        <dbReference type="EMBL" id="UOO94853.1"/>
    </source>
</evidence>
<proteinExistence type="predicted"/>
<dbReference type="GO" id="GO:0030976">
    <property type="term" value="F:thiamine pyrophosphate binding"/>
    <property type="evidence" value="ECO:0007669"/>
    <property type="project" value="InterPro"/>
</dbReference>
<dbReference type="NCBIfam" id="TIGR02177">
    <property type="entry name" value="PorB_KorB"/>
    <property type="match status" value="1"/>
</dbReference>
<keyword evidence="7" id="KW-1185">Reference proteome</keyword>
<dbReference type="GO" id="GO:0006082">
    <property type="term" value="P:organic acid metabolic process"/>
    <property type="evidence" value="ECO:0007669"/>
    <property type="project" value="UniProtKB-ARBA"/>
</dbReference>
<evidence type="ECO:0000256" key="3">
    <source>
        <dbReference type="SAM" id="MobiDB-lite"/>
    </source>
</evidence>
<evidence type="ECO:0000313" key="8">
    <source>
        <dbReference type="Proteomes" id="UP001500962"/>
    </source>
</evidence>
<evidence type="ECO:0000313" key="7">
    <source>
        <dbReference type="Proteomes" id="UP000830542"/>
    </source>
</evidence>
<evidence type="ECO:0000256" key="1">
    <source>
        <dbReference type="ARBA" id="ARBA00001966"/>
    </source>
</evidence>
<feature type="region of interest" description="Disordered" evidence="3">
    <location>
        <begin position="1"/>
        <end position="23"/>
    </location>
</feature>
<reference evidence="5" key="3">
    <citation type="submission" date="2023-12" db="EMBL/GenBank/DDBJ databases">
        <authorList>
            <person name="Sun Q."/>
            <person name="Inoue M."/>
        </authorList>
    </citation>
    <scope>NUCLEOTIDE SEQUENCE</scope>
    <source>
        <strain evidence="5">JCM 12289</strain>
    </source>
</reference>
<dbReference type="EMBL" id="CP095005">
    <property type="protein sequence ID" value="UOO94853.1"/>
    <property type="molecule type" value="Genomic_DNA"/>
</dbReference>
<dbReference type="Proteomes" id="UP000830542">
    <property type="component" value="Chromosome"/>
</dbReference>
<feature type="domain" description="Thiamine pyrophosphate enzyme TPP-binding" evidence="4">
    <location>
        <begin position="65"/>
        <end position="212"/>
    </location>
</feature>
<name>A0AAV3SG67_HALDO</name>
<dbReference type="InterPro" id="IPR011896">
    <property type="entry name" value="OFOB"/>
</dbReference>
<dbReference type="SUPFAM" id="SSF52518">
    <property type="entry name" value="Thiamin diphosphate-binding fold (THDP-binding)"/>
    <property type="match status" value="1"/>
</dbReference>
<evidence type="ECO:0000256" key="2">
    <source>
        <dbReference type="ARBA" id="ARBA00023002"/>
    </source>
</evidence>
<dbReference type="CDD" id="cd03375">
    <property type="entry name" value="TPP_OGFOR"/>
    <property type="match status" value="1"/>
</dbReference>
<reference evidence="5" key="1">
    <citation type="journal article" date="2014" name="Int. J. Syst. Evol. Microbiol.">
        <title>Complete genome sequence of Corynebacterium casei LMG S-19264T (=DSM 44701T), isolated from a smear-ripened cheese.</title>
        <authorList>
            <consortium name="US DOE Joint Genome Institute (JGI-PGF)"/>
            <person name="Walter F."/>
            <person name="Albersmeier A."/>
            <person name="Kalinowski J."/>
            <person name="Ruckert C."/>
        </authorList>
    </citation>
    <scope>NUCLEOTIDE SEQUENCE</scope>
    <source>
        <strain evidence="5">JCM 12289</strain>
    </source>
</reference>
<sequence>MSKSFSAIGQAEQGEEIDREAFTPGIEPQATWCPGCGDFSVLKALKGAMPEVGRTPDETLLVTGIGCSGKLNSYFESYAMHSIHGRSLPIARAAKLANPGLEVIAAGGDGDGYGIGGNHFMHTARENHDMTYIVFNNEIFGLTKGQTSPTSPKGHESKTQPHGSAKDPIRPLSLALTSGASYVARTAAVNPRQATEILTEAIEHDGFAHVDFLTQCPTWNKDAKQYVPYTDVQDSEDFDFDVHDRQEAAEMMHETEDKLYEGEVLTGRFYVDEDRRSYGEEKRSTGEMPEEPLAERYFDEEADWERSYDLLDAHK</sequence>